<dbReference type="eggNOG" id="COG2220">
    <property type="taxonomic scope" value="Bacteria"/>
</dbReference>
<accession>E7GCA9</accession>
<dbReference type="Proteomes" id="UP000003157">
    <property type="component" value="Unassembled WGS sequence"/>
</dbReference>
<dbReference type="EMBL" id="ADKX01000039">
    <property type="protein sequence ID" value="EFW04118.1"/>
    <property type="molecule type" value="Genomic_DNA"/>
</dbReference>
<protein>
    <recommendedName>
        <fullName evidence="3">Metal dependent hydrolase</fullName>
    </recommendedName>
</protein>
<dbReference type="PANTHER" id="PTHR42967:SF1">
    <property type="entry name" value="MBL FOLD METALLO-HYDROLASE"/>
    <property type="match status" value="1"/>
</dbReference>
<dbReference type="PANTHER" id="PTHR42967">
    <property type="entry name" value="METAL DEPENDENT HYDROLASE"/>
    <property type="match status" value="1"/>
</dbReference>
<keyword evidence="2" id="KW-1185">Reference proteome</keyword>
<dbReference type="RefSeq" id="WP_008789489.1">
    <property type="nucleotide sequence ID" value="NZ_CAUHJZ010000017.1"/>
</dbReference>
<gene>
    <name evidence="1" type="ORF">HMPREF9488_02401</name>
</gene>
<dbReference type="STRING" id="100884.GCA_000269565_00051"/>
<dbReference type="InterPro" id="IPR036866">
    <property type="entry name" value="RibonucZ/Hydroxyglut_hydro"/>
</dbReference>
<evidence type="ECO:0000313" key="2">
    <source>
        <dbReference type="Proteomes" id="UP000003157"/>
    </source>
</evidence>
<proteinExistence type="predicted"/>
<reference evidence="1 2" key="1">
    <citation type="submission" date="2010-12" db="EMBL/GenBank/DDBJ databases">
        <title>The Genome Sequence of Coprobacillus sp. strain 29_1.</title>
        <authorList>
            <consortium name="The Broad Institute Genome Sequencing Platform"/>
            <person name="Earl A."/>
            <person name="Ward D."/>
            <person name="Feldgarden M."/>
            <person name="Gevers D."/>
            <person name="Daigneault M."/>
            <person name="Sibley C.D."/>
            <person name="White A."/>
            <person name="Strauss J."/>
            <person name="Allen-Vercoe E."/>
            <person name="Young S.K."/>
            <person name="Zeng Q."/>
            <person name="Gargeya S."/>
            <person name="Fitzgerald M."/>
            <person name="Haas B."/>
            <person name="Abouelleil A."/>
            <person name="Alvarado L."/>
            <person name="Arachchi H.M."/>
            <person name="Berlin A."/>
            <person name="Brown A."/>
            <person name="Chapman S.B."/>
            <person name="Chen Z."/>
            <person name="Dunbar C."/>
            <person name="Freedman E."/>
            <person name="Gearin G."/>
            <person name="Gellesch M."/>
            <person name="Goldberg J."/>
            <person name="Griggs A."/>
            <person name="Gujja S."/>
            <person name="Heilman E."/>
            <person name="Heiman D."/>
            <person name="Howarth C."/>
            <person name="Larson L."/>
            <person name="Lui A."/>
            <person name="MacDonald P.J.P."/>
            <person name="Mehta T."/>
            <person name="Montmayeur A."/>
            <person name="Murphy C."/>
            <person name="Neiman D."/>
            <person name="Pearson M."/>
            <person name="Priest M."/>
            <person name="Roberts A."/>
            <person name="Saif S."/>
            <person name="Shea T."/>
            <person name="Shenoy N."/>
            <person name="Sisk P."/>
            <person name="Stolte C."/>
            <person name="Sykes S."/>
            <person name="White J."/>
            <person name="Yandava C."/>
            <person name="Nusbaum C."/>
            <person name="Birren B."/>
        </authorList>
    </citation>
    <scope>NUCLEOTIDE SEQUENCE [LARGE SCALE GENOMIC DNA]</scope>
    <source>
        <strain evidence="1 2">29_1</strain>
    </source>
</reference>
<dbReference type="Gene3D" id="3.60.15.10">
    <property type="entry name" value="Ribonuclease Z/Hydroxyacylglutathione hydrolase-like"/>
    <property type="match status" value="1"/>
</dbReference>
<dbReference type="AlphaFoldDB" id="E7GCA9"/>
<organism evidence="1 2">
    <name type="scientific">Coprobacillus cateniformis</name>
    <dbReference type="NCBI Taxonomy" id="100884"/>
    <lineage>
        <taxon>Bacteria</taxon>
        <taxon>Bacillati</taxon>
        <taxon>Bacillota</taxon>
        <taxon>Erysipelotrichia</taxon>
        <taxon>Erysipelotrichales</taxon>
        <taxon>Coprobacillaceae</taxon>
        <taxon>Coprobacillus</taxon>
    </lineage>
</organism>
<evidence type="ECO:0008006" key="3">
    <source>
        <dbReference type="Google" id="ProtNLM"/>
    </source>
</evidence>
<dbReference type="SUPFAM" id="SSF56281">
    <property type="entry name" value="Metallo-hydrolase/oxidoreductase"/>
    <property type="match status" value="1"/>
</dbReference>
<dbReference type="OrthoDB" id="9789133at2"/>
<dbReference type="HOGENOM" id="CLU_061731_0_0_9"/>
<comment type="caution">
    <text evidence="1">The sequence shown here is derived from an EMBL/GenBank/DDBJ whole genome shotgun (WGS) entry which is preliminary data.</text>
</comment>
<evidence type="ECO:0000313" key="1">
    <source>
        <dbReference type="EMBL" id="EFW04118.1"/>
    </source>
</evidence>
<dbReference type="Pfam" id="PF13483">
    <property type="entry name" value="Lactamase_B_3"/>
    <property type="match status" value="1"/>
</dbReference>
<name>E7GCA9_9FIRM</name>
<sequence length="220" mass="26515">MLVTHLYHSGCLIELEHHSLLFDYYQGDLKLNQEKPLYIFVSHRHFDHYNPQIFKLKHPKITYILSNDLRHKYDGNYVDVHQTYHFDDIKVKTLLSTDEGCAFIVEVENKTIYFAGDLNWWHWEGEPNQDNDYQRSTYQQEINTICQPLDIAFVVVDKRQEESYLLGLQYFLNHVQVRYIFPIHYFGDYTISDQLKKEKLDNPYHAQIIDIHHQDETFEI</sequence>